<keyword evidence="4" id="KW-0472">Membrane</keyword>
<dbReference type="InterPro" id="IPR011990">
    <property type="entry name" value="TPR-like_helical_dom_sf"/>
</dbReference>
<organism evidence="8 9">
    <name type="scientific">Niabella yanshanensis</name>
    <dbReference type="NCBI Taxonomy" id="577386"/>
    <lineage>
        <taxon>Bacteria</taxon>
        <taxon>Pseudomonadati</taxon>
        <taxon>Bacteroidota</taxon>
        <taxon>Chitinophagia</taxon>
        <taxon>Chitinophagales</taxon>
        <taxon>Chitinophagaceae</taxon>
        <taxon>Niabella</taxon>
    </lineage>
</organism>
<reference evidence="8 9" key="1">
    <citation type="submission" date="2023-12" db="EMBL/GenBank/DDBJ databases">
        <title>Genome sequencing and assembly of bacterial species from a model synthetic community.</title>
        <authorList>
            <person name="Hogle S.L."/>
        </authorList>
    </citation>
    <scope>NUCLEOTIDE SEQUENCE [LARGE SCALE GENOMIC DNA]</scope>
    <source>
        <strain evidence="8 9">HAMBI_3031</strain>
    </source>
</reference>
<comment type="similarity">
    <text evidence="2">Belongs to the SusD family.</text>
</comment>
<gene>
    <name evidence="8" type="ORF">U0035_01005</name>
</gene>
<protein>
    <submittedName>
        <fullName evidence="8">RagB/SusD family nutrient uptake outer membrane protein</fullName>
    </submittedName>
</protein>
<evidence type="ECO:0000259" key="6">
    <source>
        <dbReference type="Pfam" id="PF07980"/>
    </source>
</evidence>
<dbReference type="Proteomes" id="UP001325680">
    <property type="component" value="Chromosome"/>
</dbReference>
<evidence type="ECO:0000313" key="8">
    <source>
        <dbReference type="EMBL" id="WQD38721.1"/>
    </source>
</evidence>
<dbReference type="InterPro" id="IPR033985">
    <property type="entry name" value="SusD-like_N"/>
</dbReference>
<keyword evidence="5" id="KW-0998">Cell outer membrane</keyword>
<accession>A0ABZ0W6A0</accession>
<evidence type="ECO:0000256" key="1">
    <source>
        <dbReference type="ARBA" id="ARBA00004442"/>
    </source>
</evidence>
<dbReference type="EMBL" id="CP139960">
    <property type="protein sequence ID" value="WQD38721.1"/>
    <property type="molecule type" value="Genomic_DNA"/>
</dbReference>
<evidence type="ECO:0000256" key="3">
    <source>
        <dbReference type="ARBA" id="ARBA00022729"/>
    </source>
</evidence>
<dbReference type="Pfam" id="PF14322">
    <property type="entry name" value="SusD-like_3"/>
    <property type="match status" value="1"/>
</dbReference>
<feature type="domain" description="RagB/SusD" evidence="6">
    <location>
        <begin position="319"/>
        <end position="595"/>
    </location>
</feature>
<feature type="domain" description="SusD-like N-terminal" evidence="7">
    <location>
        <begin position="60"/>
        <end position="205"/>
    </location>
</feature>
<comment type="subcellular location">
    <subcellularLocation>
        <location evidence="1">Cell outer membrane</location>
    </subcellularLocation>
</comment>
<dbReference type="Gene3D" id="1.25.40.390">
    <property type="match status" value="1"/>
</dbReference>
<dbReference type="InterPro" id="IPR012944">
    <property type="entry name" value="SusD_RagB_dom"/>
</dbReference>
<keyword evidence="3" id="KW-0732">Signal</keyword>
<dbReference type="Pfam" id="PF07980">
    <property type="entry name" value="SusD_RagB"/>
    <property type="match status" value="1"/>
</dbReference>
<evidence type="ECO:0000256" key="5">
    <source>
        <dbReference type="ARBA" id="ARBA00023237"/>
    </source>
</evidence>
<evidence type="ECO:0000313" key="9">
    <source>
        <dbReference type="Proteomes" id="UP001325680"/>
    </source>
</evidence>
<evidence type="ECO:0000256" key="2">
    <source>
        <dbReference type="ARBA" id="ARBA00006275"/>
    </source>
</evidence>
<keyword evidence="9" id="KW-1185">Reference proteome</keyword>
<evidence type="ECO:0000256" key="4">
    <source>
        <dbReference type="ARBA" id="ARBA00023136"/>
    </source>
</evidence>
<proteinExistence type="inferred from homology"/>
<dbReference type="PROSITE" id="PS51257">
    <property type="entry name" value="PROKAR_LIPOPROTEIN"/>
    <property type="match status" value="1"/>
</dbReference>
<dbReference type="RefSeq" id="WP_114792650.1">
    <property type="nucleotide sequence ID" value="NZ_CP139960.1"/>
</dbReference>
<evidence type="ECO:0000259" key="7">
    <source>
        <dbReference type="Pfam" id="PF14322"/>
    </source>
</evidence>
<name>A0ABZ0W6A0_9BACT</name>
<dbReference type="SUPFAM" id="SSF48452">
    <property type="entry name" value="TPR-like"/>
    <property type="match status" value="1"/>
</dbReference>
<sequence>MKSKILIAGFIAFSALTGCEKLLDPDTENLPGIEAMYQDTEYARGLILSAYLAVPGYYDNSEYATDDAVTNDRNNNFLQLATGSWTSANNPFNVWNSAYSSIEYLNLFLQNSQKVTWSILDPVLSEFYNMKFRGEAYGLRAMYMYYLLRNHGGYTADGQLAGVPILTEFVDANSSFNTPRSSFEDCIAQIYKDLDSAEAYLPVEYGAIAAGGTIPARFSAILDKAPESKRREIYNYVMGDRQRSLFNGLISRSFRARTALLAASPAFLNGASNSWHTAADAAAVIIDHKGGVGSLPATGGTYYANDAELSSVSNGVLPPEYIWSKNLQTNTSDQEALYFPPSLFGSGRMNPTQNLVDAFPMLNGYPIDNSSSGYDAGSPYTNRDPRLARYIVYDGSAMGINNTVIRTGSGSGTDDGLLRRETSTRTGYYMKKRLRMDVNPNPASTVGKNHLEPRIRYTEMYLNYAEAANEAWGPTGTSSHAYSAYDVIKAIRRRAGIGLQNGDAYLEECASDKNKMRELIRNERRIELSFESFRFWDLRRWKLNLNQTARGLDVDGSSFTPIEVERRSYQDYMYYGPLPLSEVLKYSNLKQNAGW</sequence>